<dbReference type="AlphaFoldDB" id="A0A2S6IH03"/>
<dbReference type="Gene3D" id="3.40.30.10">
    <property type="entry name" value="Glutaredoxin"/>
    <property type="match status" value="1"/>
</dbReference>
<gene>
    <name evidence="1" type="ORF">CLV92_110126</name>
</gene>
<protein>
    <submittedName>
        <fullName evidence="1">Glutaredoxin</fullName>
    </submittedName>
</protein>
<keyword evidence="2" id="KW-1185">Reference proteome</keyword>
<evidence type="ECO:0000313" key="2">
    <source>
        <dbReference type="Proteomes" id="UP000239485"/>
    </source>
</evidence>
<dbReference type="InterPro" id="IPR008554">
    <property type="entry name" value="Glutaredoxin-like"/>
</dbReference>
<accession>A0A2S6IH03</accession>
<name>A0A2S6IH03_9ACTN</name>
<reference evidence="1 2" key="1">
    <citation type="submission" date="2018-02" db="EMBL/GenBank/DDBJ databases">
        <title>Genomic Encyclopedia of Archaeal and Bacterial Type Strains, Phase II (KMG-II): from individual species to whole genera.</title>
        <authorList>
            <person name="Goeker M."/>
        </authorList>
    </citation>
    <scope>NUCLEOTIDE SEQUENCE [LARGE SCALE GENOMIC DNA]</scope>
    <source>
        <strain evidence="1 2">DSM 22857</strain>
    </source>
</reference>
<dbReference type="EMBL" id="PTJD01000010">
    <property type="protein sequence ID" value="PPK93498.1"/>
    <property type="molecule type" value="Genomic_DNA"/>
</dbReference>
<dbReference type="Proteomes" id="UP000239485">
    <property type="component" value="Unassembled WGS sequence"/>
</dbReference>
<dbReference type="RefSeq" id="WP_104433775.1">
    <property type="nucleotide sequence ID" value="NZ_PTJD01000010.1"/>
</dbReference>
<sequence length="104" mass="11190">MSGAGVGGAAASGADAGDGARVVLVGRAGCHLCEDAREVVGRVAAEQGVAWREVDVDADPELHRRYTDMVPVVLVDGREHDFGRVDPGRLRTALQGRRWWRRGR</sequence>
<comment type="caution">
    <text evidence="1">The sequence shown here is derived from an EMBL/GenBank/DDBJ whole genome shotgun (WGS) entry which is preliminary data.</text>
</comment>
<dbReference type="SUPFAM" id="SSF52833">
    <property type="entry name" value="Thioredoxin-like"/>
    <property type="match status" value="1"/>
</dbReference>
<proteinExistence type="predicted"/>
<dbReference type="OrthoDB" id="8779161at2"/>
<dbReference type="InterPro" id="IPR036249">
    <property type="entry name" value="Thioredoxin-like_sf"/>
</dbReference>
<dbReference type="Pfam" id="PF05768">
    <property type="entry name" value="Glrx-like"/>
    <property type="match status" value="1"/>
</dbReference>
<evidence type="ECO:0000313" key="1">
    <source>
        <dbReference type="EMBL" id="PPK93498.1"/>
    </source>
</evidence>
<organism evidence="1 2">
    <name type="scientific">Kineococcus xinjiangensis</name>
    <dbReference type="NCBI Taxonomy" id="512762"/>
    <lineage>
        <taxon>Bacteria</taxon>
        <taxon>Bacillati</taxon>
        <taxon>Actinomycetota</taxon>
        <taxon>Actinomycetes</taxon>
        <taxon>Kineosporiales</taxon>
        <taxon>Kineosporiaceae</taxon>
        <taxon>Kineococcus</taxon>
    </lineage>
</organism>